<evidence type="ECO:0000256" key="4">
    <source>
        <dbReference type="ARBA" id="ARBA00022723"/>
    </source>
</evidence>
<feature type="domain" description="JmjC" evidence="16">
    <location>
        <begin position="265"/>
        <end position="408"/>
    </location>
</feature>
<keyword evidence="10 14" id="KW-0804">Transcription</keyword>
<dbReference type="GO" id="GO:0140680">
    <property type="term" value="F:histone H3K36me/H3K36me2 demethylase activity"/>
    <property type="evidence" value="ECO:0007669"/>
    <property type="project" value="UniProtKB-EC"/>
</dbReference>
<keyword evidence="11 14" id="KW-0539">Nucleus</keyword>
<dbReference type="PANTHER" id="PTHR13096">
    <property type="entry name" value="MINA53 MYC INDUCED NUCLEAR ANTIGEN"/>
    <property type="match status" value="1"/>
</dbReference>
<evidence type="ECO:0000256" key="2">
    <source>
        <dbReference type="ARBA" id="ARBA00010309"/>
    </source>
</evidence>
<evidence type="ECO:0000313" key="19">
    <source>
        <dbReference type="EMBL" id="RWS13592.1"/>
    </source>
</evidence>
<keyword evidence="3" id="KW-0678">Repressor</keyword>
<dbReference type="InterPro" id="IPR049043">
    <property type="entry name" value="WHD_RIOX1"/>
</dbReference>
<keyword evidence="5" id="KW-0156">Chromatin regulator</keyword>
<dbReference type="GO" id="GO:0045471">
    <property type="term" value="P:response to ethanol"/>
    <property type="evidence" value="ECO:0007669"/>
    <property type="project" value="UniProtKB-ARBA"/>
</dbReference>
<reference evidence="17 20" key="1">
    <citation type="journal article" date="2018" name="Gigascience">
        <title>Genomes of trombidid mites reveal novel predicted allergens and laterally-transferred genes associated with secondary metabolism.</title>
        <authorList>
            <person name="Dong X."/>
            <person name="Chaisiri K."/>
            <person name="Xia D."/>
            <person name="Armstrong S.D."/>
            <person name="Fang Y."/>
            <person name="Donnelly M.J."/>
            <person name="Kadowaki T."/>
            <person name="McGarry J.W."/>
            <person name="Darby A.C."/>
            <person name="Makepeace B.L."/>
        </authorList>
    </citation>
    <scope>NUCLEOTIDE SEQUENCE [LARGE SCALE GENOMIC DNA]</scope>
    <source>
        <strain evidence="17">UoL-WK</strain>
    </source>
</reference>
<evidence type="ECO:0000313" key="20">
    <source>
        <dbReference type="Proteomes" id="UP000285301"/>
    </source>
</evidence>
<dbReference type="OrthoDB" id="425950at2759"/>
<dbReference type="Gene3D" id="2.60.120.650">
    <property type="entry name" value="Cupin"/>
    <property type="match status" value="1"/>
</dbReference>
<dbReference type="GO" id="GO:0032453">
    <property type="term" value="F:histone H3K4 demethylase activity"/>
    <property type="evidence" value="ECO:0007669"/>
    <property type="project" value="TreeGrafter"/>
</dbReference>
<keyword evidence="17" id="KW-0489">Methyltransferase</keyword>
<evidence type="ECO:0000256" key="7">
    <source>
        <dbReference type="ARBA" id="ARBA00023002"/>
    </source>
</evidence>
<evidence type="ECO:0000256" key="9">
    <source>
        <dbReference type="ARBA" id="ARBA00023015"/>
    </source>
</evidence>
<dbReference type="AlphaFoldDB" id="A0A3S3PFY5"/>
<keyword evidence="7 14" id="KW-0560">Oxidoreductase</keyword>
<dbReference type="Proteomes" id="UP000285301">
    <property type="component" value="Unassembled WGS sequence"/>
</dbReference>
<name>A0A3S3PFY5_9ACAR</name>
<sequence>MKVPKKLSAFSVYSRRLKEKKKAKRESKAKSKTADLSLVSNDENNAKEAANTSLSSIVNAAKAMDIEESHVSDSADYQTDDNQEEAEIERERFFSKTNKIRKSWSRSDPGLRIRSKLKRRLSSKQLNSFRTIESSDVSQKSFPFSSKAFHLKSASTSAIPSYLNDSRIQARKCFEWLINPFKTEQFFKEIWEKKPLLLKRKQNDYYHGVFSTAEFDTILRENHVQFTRNIDITSYSNDERKTLNPDGRAYPAIVWDNFQNGCSVRFLNPQTYSRSVWKLNSVLQEYFGSFVGANIYLTPAGSQGFAPHYDDIEAFILQLEGKKVWRVYAPADESDTLPRYSSGNLKRSEIDREPLLQVELEPGDLLYFPRGFVHEAKTTEETYSLHITLSVSQKNTFGDLLEILLPQALQTAIAEDIEFRESLPRDCFSYMGIANQEMINPQRYDFLAKIQSLMGKVINYAHIDAAVDQKAKGFIHDCLPPVLNENTKNASIHSGGEKWVNGHIEGSVELEPDIEIKLIRHGVVRLVMEEDTVRLYHTLENSRVYHEFEPQYIDIGADKAPAVEYLLRSYPNYISIDQLPLATLDDKVR</sequence>
<comment type="catalytic activity">
    <reaction evidence="13 14">
        <text>N(6),N(6)-dimethyl-L-lysyl(36)-[histone H3] + 2 2-oxoglutarate + 2 O2 = L-lysyl(36)-[histone H3] + 2 formaldehyde + 2 succinate + 2 CO2</text>
        <dbReference type="Rhea" id="RHEA:42032"/>
        <dbReference type="Rhea" id="RHEA-COMP:9785"/>
        <dbReference type="Rhea" id="RHEA-COMP:9787"/>
        <dbReference type="ChEBI" id="CHEBI:15379"/>
        <dbReference type="ChEBI" id="CHEBI:16526"/>
        <dbReference type="ChEBI" id="CHEBI:16810"/>
        <dbReference type="ChEBI" id="CHEBI:16842"/>
        <dbReference type="ChEBI" id="CHEBI:29969"/>
        <dbReference type="ChEBI" id="CHEBI:30031"/>
        <dbReference type="ChEBI" id="CHEBI:61976"/>
        <dbReference type="EC" id="1.14.11.27"/>
    </reaction>
</comment>
<dbReference type="EC" id="1.14.11.27" evidence="14"/>
<dbReference type="FunFam" id="1.10.10.1500:FF:000001">
    <property type="entry name" value="ribosomal oxygenase 1 isoform X1"/>
    <property type="match status" value="1"/>
</dbReference>
<dbReference type="InterPro" id="IPR039994">
    <property type="entry name" value="NO66-like"/>
</dbReference>
<reference evidence="17" key="2">
    <citation type="submission" date="2018-11" db="EMBL/GenBank/DDBJ databases">
        <title>Trombidioid mite genomics.</title>
        <authorList>
            <person name="Dong X."/>
        </authorList>
    </citation>
    <scope>NUCLEOTIDE SEQUENCE</scope>
    <source>
        <strain evidence="17">UoL-WK</strain>
    </source>
</reference>
<comment type="function">
    <text evidence="12">Oxygenase that can act as both a histone lysine demethylase and a ribosomal histidine hydroxylase. Specifically demethylates 'Lys-4' (H3K4me) and 'Lys-36' (H3K36me) of histone H3, thereby playing a central role in histone code.</text>
</comment>
<proteinExistence type="inferred from homology"/>
<dbReference type="GO" id="GO:0005730">
    <property type="term" value="C:nucleolus"/>
    <property type="evidence" value="ECO:0007669"/>
    <property type="project" value="TreeGrafter"/>
</dbReference>
<comment type="caution">
    <text evidence="17">The sequence shown here is derived from an EMBL/GenBank/DDBJ whole genome shotgun (WGS) entry which is preliminary data.</text>
</comment>
<dbReference type="PROSITE" id="PS51184">
    <property type="entry name" value="JMJC"/>
    <property type="match status" value="1"/>
</dbReference>
<dbReference type="FunFam" id="2.60.120.650:FF:000013">
    <property type="entry name" value="Ribosomal oxygenase 1"/>
    <property type="match status" value="1"/>
</dbReference>
<organism evidence="17 20">
    <name type="scientific">Dinothrombium tinctorium</name>
    <dbReference type="NCBI Taxonomy" id="1965070"/>
    <lineage>
        <taxon>Eukaryota</taxon>
        <taxon>Metazoa</taxon>
        <taxon>Ecdysozoa</taxon>
        <taxon>Arthropoda</taxon>
        <taxon>Chelicerata</taxon>
        <taxon>Arachnida</taxon>
        <taxon>Acari</taxon>
        <taxon>Acariformes</taxon>
        <taxon>Trombidiformes</taxon>
        <taxon>Prostigmata</taxon>
        <taxon>Anystina</taxon>
        <taxon>Parasitengona</taxon>
        <taxon>Trombidioidea</taxon>
        <taxon>Trombidiidae</taxon>
        <taxon>Dinothrombium</taxon>
    </lineage>
</organism>
<evidence type="ECO:0000313" key="18">
    <source>
        <dbReference type="EMBL" id="RWS13448.1"/>
    </source>
</evidence>
<dbReference type="Pfam" id="PF21233">
    <property type="entry name" value="WHD_RIOX1"/>
    <property type="match status" value="1"/>
</dbReference>
<evidence type="ECO:0000256" key="13">
    <source>
        <dbReference type="ARBA" id="ARBA00047915"/>
    </source>
</evidence>
<evidence type="ECO:0000313" key="17">
    <source>
        <dbReference type="EMBL" id="RWS11651.1"/>
    </source>
</evidence>
<dbReference type="EMBL" id="NCKU01000942">
    <property type="protein sequence ID" value="RWS13592.1"/>
    <property type="molecule type" value="Genomic_DNA"/>
</dbReference>
<dbReference type="SUPFAM" id="SSF51197">
    <property type="entry name" value="Clavaminate synthase-like"/>
    <property type="match status" value="1"/>
</dbReference>
<protein>
    <recommendedName>
        <fullName evidence="14">Bifunctional lysine-specific demethylase and histidyl-hydroxylase</fullName>
        <ecNumber evidence="14">1.14.11.27</ecNumber>
    </recommendedName>
</protein>
<evidence type="ECO:0000256" key="11">
    <source>
        <dbReference type="ARBA" id="ARBA00023242"/>
    </source>
</evidence>
<dbReference type="GO" id="GO:0005506">
    <property type="term" value="F:iron ion binding"/>
    <property type="evidence" value="ECO:0007669"/>
    <property type="project" value="UniProtKB-UniRule"/>
</dbReference>
<evidence type="ECO:0000256" key="12">
    <source>
        <dbReference type="ARBA" id="ARBA00025670"/>
    </source>
</evidence>
<keyword evidence="9 14" id="KW-0805">Transcription regulation</keyword>
<dbReference type="EMBL" id="NCKU01001617">
    <property type="protein sequence ID" value="RWS11651.1"/>
    <property type="molecule type" value="Genomic_DNA"/>
</dbReference>
<keyword evidence="17" id="KW-0808">Transferase</keyword>
<keyword evidence="20" id="KW-1185">Reference proteome</keyword>
<keyword evidence="8 14" id="KW-0408">Iron</keyword>
<evidence type="ECO:0000256" key="14">
    <source>
        <dbReference type="RuleBase" id="RU366061"/>
    </source>
</evidence>
<evidence type="ECO:0000256" key="3">
    <source>
        <dbReference type="ARBA" id="ARBA00022491"/>
    </source>
</evidence>
<evidence type="ECO:0000259" key="16">
    <source>
        <dbReference type="PROSITE" id="PS51184"/>
    </source>
</evidence>
<dbReference type="STRING" id="1965070.A0A3S3PFY5"/>
<comment type="subcellular location">
    <subcellularLocation>
        <location evidence="1 14">Nucleus</location>
    </subcellularLocation>
</comment>
<dbReference type="GO" id="GO:0008168">
    <property type="term" value="F:methyltransferase activity"/>
    <property type="evidence" value="ECO:0007669"/>
    <property type="project" value="UniProtKB-KW"/>
</dbReference>
<evidence type="ECO:0000256" key="6">
    <source>
        <dbReference type="ARBA" id="ARBA00022964"/>
    </source>
</evidence>
<feature type="region of interest" description="Disordered" evidence="15">
    <location>
        <begin position="69"/>
        <end position="91"/>
    </location>
</feature>
<gene>
    <name evidence="18" type="ORF">B4U79_08932</name>
    <name evidence="19" type="ORF">B4U79_13319</name>
    <name evidence="17" type="ORF">B4U79_15800</name>
</gene>
<dbReference type="Gene3D" id="3.90.930.40">
    <property type="match status" value="1"/>
</dbReference>
<feature type="region of interest" description="Disordered" evidence="15">
    <location>
        <begin position="18"/>
        <end position="50"/>
    </location>
</feature>
<feature type="compositionally biased region" description="Acidic residues" evidence="15">
    <location>
        <begin position="78"/>
        <end position="88"/>
    </location>
</feature>
<dbReference type="GO" id="GO:0032259">
    <property type="term" value="P:methylation"/>
    <property type="evidence" value="ECO:0007669"/>
    <property type="project" value="UniProtKB-KW"/>
</dbReference>
<evidence type="ECO:0000256" key="15">
    <source>
        <dbReference type="SAM" id="MobiDB-lite"/>
    </source>
</evidence>
<dbReference type="FunFam" id="3.90.930.40:FF:000001">
    <property type="entry name" value="ribosomal oxygenase 1 isoform X1"/>
    <property type="match status" value="1"/>
</dbReference>
<dbReference type="Pfam" id="PF08007">
    <property type="entry name" value="JmjC_2"/>
    <property type="match status" value="1"/>
</dbReference>
<dbReference type="EMBL" id="NCKU01000990">
    <property type="protein sequence ID" value="RWS13448.1"/>
    <property type="molecule type" value="Genomic_DNA"/>
</dbReference>
<evidence type="ECO:0000256" key="8">
    <source>
        <dbReference type="ARBA" id="ARBA00023004"/>
    </source>
</evidence>
<evidence type="ECO:0000256" key="1">
    <source>
        <dbReference type="ARBA" id="ARBA00004123"/>
    </source>
</evidence>
<comment type="cofactor">
    <cofactor evidence="14">
        <name>Fe(2+)</name>
        <dbReference type="ChEBI" id="CHEBI:29033"/>
    </cofactor>
    <text evidence="14">Binds 1 Fe(2+) ion per subunit.</text>
</comment>
<keyword evidence="4 14" id="KW-0479">Metal-binding</keyword>
<comment type="similarity">
    <text evidence="2">Belongs to the ROX family. NO66 subfamily.</text>
</comment>
<evidence type="ECO:0000256" key="5">
    <source>
        <dbReference type="ARBA" id="ARBA00022853"/>
    </source>
</evidence>
<dbReference type="Gene3D" id="1.10.10.1500">
    <property type="entry name" value="JmjC domain-containing ribosomal oxygenase (ROX), dimer domain"/>
    <property type="match status" value="1"/>
</dbReference>
<dbReference type="PANTHER" id="PTHR13096:SF8">
    <property type="entry name" value="RIBOSOMAL OXYGENASE 1"/>
    <property type="match status" value="1"/>
</dbReference>
<accession>A0A3S3PFY5</accession>
<evidence type="ECO:0000256" key="10">
    <source>
        <dbReference type="ARBA" id="ARBA00023163"/>
    </source>
</evidence>
<dbReference type="InterPro" id="IPR003347">
    <property type="entry name" value="JmjC_dom"/>
</dbReference>
<keyword evidence="6 14" id="KW-0223">Dioxygenase</keyword>